<dbReference type="KEGG" id="lrs:PX52LOC_07541"/>
<reference evidence="2" key="1">
    <citation type="submission" date="2019-08" db="EMBL/GenBank/DDBJ databases">
        <title>Limnoglobus roseus gen. nov., sp. nov., a novel freshwater planctomycete with a giant genome from the family Gemmataceae.</title>
        <authorList>
            <person name="Kulichevskaya I.S."/>
            <person name="Naumoff D.G."/>
            <person name="Miroshnikov K."/>
            <person name="Ivanova A."/>
            <person name="Philippov D.A."/>
            <person name="Hakobyan A."/>
            <person name="Rijpstra I.C."/>
            <person name="Sinninghe Damste J.S."/>
            <person name="Liesack W."/>
            <person name="Dedysh S.N."/>
        </authorList>
    </citation>
    <scope>NUCLEOTIDE SEQUENCE [LARGE SCALE GENOMIC DNA]</scope>
    <source>
        <strain evidence="2">PX52</strain>
    </source>
</reference>
<proteinExistence type="predicted"/>
<evidence type="ECO:0000313" key="1">
    <source>
        <dbReference type="EMBL" id="QEL20443.1"/>
    </source>
</evidence>
<protein>
    <submittedName>
        <fullName evidence="1">Uncharacterized protein</fullName>
    </submittedName>
</protein>
<dbReference type="Proteomes" id="UP000324974">
    <property type="component" value="Chromosome"/>
</dbReference>
<gene>
    <name evidence="1" type="ORF">PX52LOC_07541</name>
</gene>
<dbReference type="AlphaFoldDB" id="A0A5C1AQW6"/>
<name>A0A5C1AQW6_9BACT</name>
<keyword evidence="2" id="KW-1185">Reference proteome</keyword>
<evidence type="ECO:0000313" key="2">
    <source>
        <dbReference type="Proteomes" id="UP000324974"/>
    </source>
</evidence>
<sequence length="140" mass="16184">MKRIIRRALRRLLGIRQTENLFVYVVNDRQFHADPTEIDMRFRMHGGMKWRCLVREIVRTHAILAARDGHGLTESDREEAVALRDEAMRHLARLIRCVFRLPPVNPETGLGVTVAQAVGLAISYSRFIDQEHARLMRGKA</sequence>
<dbReference type="EMBL" id="CP042425">
    <property type="protein sequence ID" value="QEL20443.1"/>
    <property type="molecule type" value="Genomic_DNA"/>
</dbReference>
<accession>A0A5C1AQW6</accession>
<organism evidence="1 2">
    <name type="scientific">Limnoglobus roseus</name>
    <dbReference type="NCBI Taxonomy" id="2598579"/>
    <lineage>
        <taxon>Bacteria</taxon>
        <taxon>Pseudomonadati</taxon>
        <taxon>Planctomycetota</taxon>
        <taxon>Planctomycetia</taxon>
        <taxon>Gemmatales</taxon>
        <taxon>Gemmataceae</taxon>
        <taxon>Limnoglobus</taxon>
    </lineage>
</organism>